<evidence type="ECO:0000313" key="2">
    <source>
        <dbReference type="EMBL" id="QBA91993.1"/>
    </source>
</evidence>
<name>A0A411FEQ9_9ARAC</name>
<proteinExistence type="predicted"/>
<keyword evidence="1" id="KW-0472">Membrane</keyword>
<gene>
    <name evidence="2" type="primary">ATP8</name>
</gene>
<evidence type="ECO:0000256" key="1">
    <source>
        <dbReference type="SAM" id="Phobius"/>
    </source>
</evidence>
<geneLocation type="mitochondrion" evidence="2"/>
<feature type="transmembrane region" description="Helical" evidence="1">
    <location>
        <begin position="6"/>
        <end position="26"/>
    </location>
</feature>
<accession>A0A411FEQ9</accession>
<protein>
    <submittedName>
        <fullName evidence="2">ATP synthase F0 subunit 8</fullName>
    </submittedName>
</protein>
<organism evidence="2">
    <name type="scientific">Mesabolivar sp. ITV1036I2</name>
    <dbReference type="NCBI Taxonomy" id="2508675"/>
    <lineage>
        <taxon>Eukaryota</taxon>
        <taxon>Metazoa</taxon>
        <taxon>Ecdysozoa</taxon>
        <taxon>Arthropoda</taxon>
        <taxon>Chelicerata</taxon>
        <taxon>Arachnida</taxon>
        <taxon>Araneae</taxon>
        <taxon>Araneomorphae</taxon>
        <taxon>Haplogynae</taxon>
        <taxon>Pholcoidea</taxon>
        <taxon>Pholcidae</taxon>
        <taxon>Mesabolivar</taxon>
    </lineage>
</organism>
<keyword evidence="1" id="KW-1133">Transmembrane helix</keyword>
<sequence>MSPVLWNFFVVSSIFIFMSLVFICGWSKSFMSGGGMESLEVSKLLW</sequence>
<dbReference type="AlphaFoldDB" id="A0A411FEQ9"/>
<keyword evidence="1" id="KW-0812">Transmembrane</keyword>
<dbReference type="EMBL" id="MH643813">
    <property type="protein sequence ID" value="QBA91993.1"/>
    <property type="molecule type" value="Genomic_DNA"/>
</dbReference>
<reference evidence="2" key="1">
    <citation type="journal article" date="2019" name="Mitochondrial DNA Part B Resour">
        <title>Complete mitochondrial genomes of three troglophile cave spiders (Mesabolivar, pholcidae).</title>
        <authorList>
            <person name="Oliveira R.R.M."/>
            <person name="Vasconcelos S."/>
            <person name="Pires E.S."/>
            <person name="Pietrobon T."/>
            <person name="Prous X."/>
            <person name="Oliveira G."/>
        </authorList>
    </citation>
    <scope>NUCLEOTIDE SEQUENCE</scope>
    <source>
        <strain evidence="2">ITV1036I2</strain>
    </source>
</reference>
<keyword evidence="2" id="KW-0496">Mitochondrion</keyword>